<evidence type="ECO:0000256" key="4">
    <source>
        <dbReference type="ARBA" id="ARBA00023004"/>
    </source>
</evidence>
<evidence type="ECO:0000313" key="7">
    <source>
        <dbReference type="EMBL" id="KAJ1928300.1"/>
    </source>
</evidence>
<reference evidence="7" key="1">
    <citation type="submission" date="2022-07" db="EMBL/GenBank/DDBJ databases">
        <title>Phylogenomic reconstructions and comparative analyses of Kickxellomycotina fungi.</title>
        <authorList>
            <person name="Reynolds N.K."/>
            <person name="Stajich J.E."/>
            <person name="Barry K."/>
            <person name="Grigoriev I.V."/>
            <person name="Crous P."/>
            <person name="Smith M.E."/>
        </authorList>
    </citation>
    <scope>NUCLEOTIDE SEQUENCE</scope>
    <source>
        <strain evidence="7">RSA 861</strain>
    </source>
</reference>
<dbReference type="OrthoDB" id="1470350at2759"/>
<organism evidence="7 8">
    <name type="scientific">Tieghemiomyces parasiticus</name>
    <dbReference type="NCBI Taxonomy" id="78921"/>
    <lineage>
        <taxon>Eukaryota</taxon>
        <taxon>Fungi</taxon>
        <taxon>Fungi incertae sedis</taxon>
        <taxon>Zoopagomycota</taxon>
        <taxon>Kickxellomycotina</taxon>
        <taxon>Dimargaritomycetes</taxon>
        <taxon>Dimargaritales</taxon>
        <taxon>Dimargaritaceae</taxon>
        <taxon>Tieghemiomyces</taxon>
    </lineage>
</organism>
<keyword evidence="6" id="KW-0503">Monooxygenase</keyword>
<dbReference type="PANTHER" id="PTHR24305:SF166">
    <property type="entry name" value="CYTOCHROME P450 12A4, MITOCHONDRIAL-RELATED"/>
    <property type="match status" value="1"/>
</dbReference>
<sequence length="530" mass="59619">MVLLTIACGTIYYFLRVPQYLHGVPAVPLSKVMEWAYRRTPPRDQFLEVQQFYADHDTFIIWNGGAWRLMTANDEHAREIFARTNDIIEKVTPNANHPNSMFRRFVGNSLAFAHSRDWRRIRRMVSPAFHQASPAQIMGDTVRRMFTALVRDFPSLRAGINGQACTVAMDAYLGRLTMDILGRTVYGYDFRSLENPDSKYAVLLASIVDQLCNPLYILFPWLDNLPGFRRRQLAAMIAELDGLLFGVIERKRRDLAVSAPIVDPTRADLLTLMLQAYVAADRRISTGPSAPTSPPLLPLTGQELRDNAVVFYLAGQETTAGALGFWMYTMAQHPEVQAKARTEVQSILGEGKYDPHDRIPTDEQLRSLVYVAASLHENLRLNPPFATMVARETVVPQIIAGQVSVPANVRVGIHIMALQRSPTNYGPDANVFRPERFLEGASRGSHYGAGVSAYSVKRLVNGSFFPFGGGARQCIAKNFSMLEQKMVASMLLRKYEWSLDYGPRGEDPVYSPPFALNRPQNLRLVMRALY</sequence>
<evidence type="ECO:0000256" key="5">
    <source>
        <dbReference type="PIRSR" id="PIRSR602401-1"/>
    </source>
</evidence>
<gene>
    <name evidence="7" type="ORF">IWQ60_002175</name>
</gene>
<dbReference type="Proteomes" id="UP001150569">
    <property type="component" value="Unassembled WGS sequence"/>
</dbReference>
<dbReference type="InterPro" id="IPR036396">
    <property type="entry name" value="Cyt_P450_sf"/>
</dbReference>
<dbReference type="GO" id="GO:0005506">
    <property type="term" value="F:iron ion binding"/>
    <property type="evidence" value="ECO:0007669"/>
    <property type="project" value="InterPro"/>
</dbReference>
<evidence type="ECO:0000313" key="8">
    <source>
        <dbReference type="Proteomes" id="UP001150569"/>
    </source>
</evidence>
<evidence type="ECO:0000256" key="2">
    <source>
        <dbReference type="ARBA" id="ARBA00010617"/>
    </source>
</evidence>
<dbReference type="PRINTS" id="PR00463">
    <property type="entry name" value="EP450I"/>
</dbReference>
<evidence type="ECO:0000256" key="6">
    <source>
        <dbReference type="RuleBase" id="RU000461"/>
    </source>
</evidence>
<dbReference type="Gene3D" id="1.10.630.10">
    <property type="entry name" value="Cytochrome P450"/>
    <property type="match status" value="1"/>
</dbReference>
<protein>
    <recommendedName>
        <fullName evidence="9">Cytochrome P450</fullName>
    </recommendedName>
</protein>
<feature type="binding site" description="axial binding residue" evidence="5">
    <location>
        <position position="474"/>
    </location>
    <ligand>
        <name>heme</name>
        <dbReference type="ChEBI" id="CHEBI:30413"/>
    </ligand>
    <ligandPart>
        <name>Fe</name>
        <dbReference type="ChEBI" id="CHEBI:18248"/>
    </ligandPart>
</feature>
<dbReference type="PANTHER" id="PTHR24305">
    <property type="entry name" value="CYTOCHROME P450"/>
    <property type="match status" value="1"/>
</dbReference>
<comment type="similarity">
    <text evidence="2 6">Belongs to the cytochrome P450 family.</text>
</comment>
<dbReference type="GO" id="GO:0020037">
    <property type="term" value="F:heme binding"/>
    <property type="evidence" value="ECO:0007669"/>
    <property type="project" value="InterPro"/>
</dbReference>
<keyword evidence="4 5" id="KW-0408">Iron</keyword>
<accession>A0A9W8AD66</accession>
<dbReference type="Pfam" id="PF00067">
    <property type="entry name" value="p450"/>
    <property type="match status" value="1"/>
</dbReference>
<keyword evidence="3 5" id="KW-0479">Metal-binding</keyword>
<dbReference type="InterPro" id="IPR017972">
    <property type="entry name" value="Cyt_P450_CS"/>
</dbReference>
<dbReference type="GO" id="GO:0016705">
    <property type="term" value="F:oxidoreductase activity, acting on paired donors, with incorporation or reduction of molecular oxygen"/>
    <property type="evidence" value="ECO:0007669"/>
    <property type="project" value="InterPro"/>
</dbReference>
<dbReference type="GO" id="GO:0004497">
    <property type="term" value="F:monooxygenase activity"/>
    <property type="evidence" value="ECO:0007669"/>
    <property type="project" value="UniProtKB-KW"/>
</dbReference>
<comment type="cofactor">
    <cofactor evidence="1 5">
        <name>heme</name>
        <dbReference type="ChEBI" id="CHEBI:30413"/>
    </cofactor>
</comment>
<evidence type="ECO:0000256" key="3">
    <source>
        <dbReference type="ARBA" id="ARBA00022723"/>
    </source>
</evidence>
<keyword evidence="5 6" id="KW-0349">Heme</keyword>
<keyword evidence="8" id="KW-1185">Reference proteome</keyword>
<comment type="caution">
    <text evidence="7">The sequence shown here is derived from an EMBL/GenBank/DDBJ whole genome shotgun (WGS) entry which is preliminary data.</text>
</comment>
<dbReference type="PRINTS" id="PR00385">
    <property type="entry name" value="P450"/>
</dbReference>
<keyword evidence="6" id="KW-0560">Oxidoreductase</keyword>
<dbReference type="InterPro" id="IPR001128">
    <property type="entry name" value="Cyt_P450"/>
</dbReference>
<dbReference type="InterPro" id="IPR050121">
    <property type="entry name" value="Cytochrome_P450_monoxygenase"/>
</dbReference>
<dbReference type="EMBL" id="JANBPT010000079">
    <property type="protein sequence ID" value="KAJ1928300.1"/>
    <property type="molecule type" value="Genomic_DNA"/>
</dbReference>
<evidence type="ECO:0000256" key="1">
    <source>
        <dbReference type="ARBA" id="ARBA00001971"/>
    </source>
</evidence>
<dbReference type="SUPFAM" id="SSF48264">
    <property type="entry name" value="Cytochrome P450"/>
    <property type="match status" value="1"/>
</dbReference>
<evidence type="ECO:0008006" key="9">
    <source>
        <dbReference type="Google" id="ProtNLM"/>
    </source>
</evidence>
<name>A0A9W8AD66_9FUNG</name>
<dbReference type="PROSITE" id="PS00086">
    <property type="entry name" value="CYTOCHROME_P450"/>
    <property type="match status" value="1"/>
</dbReference>
<dbReference type="InterPro" id="IPR002401">
    <property type="entry name" value="Cyt_P450_E_grp-I"/>
</dbReference>
<dbReference type="AlphaFoldDB" id="A0A9W8AD66"/>
<proteinExistence type="inferred from homology"/>